<dbReference type="GO" id="GO:0016036">
    <property type="term" value="P:cellular response to phosphate starvation"/>
    <property type="evidence" value="ECO:0007669"/>
    <property type="project" value="TreeGrafter"/>
</dbReference>
<dbReference type="CDD" id="cd00082">
    <property type="entry name" value="HisKA"/>
    <property type="match status" value="1"/>
</dbReference>
<dbReference type="CDD" id="cd00075">
    <property type="entry name" value="HATPase"/>
    <property type="match status" value="1"/>
</dbReference>
<dbReference type="PANTHER" id="PTHR45453">
    <property type="entry name" value="PHOSPHATE REGULON SENSOR PROTEIN PHOR"/>
    <property type="match status" value="1"/>
</dbReference>
<dbReference type="Pfam" id="PF02518">
    <property type="entry name" value="HATPase_c"/>
    <property type="match status" value="1"/>
</dbReference>
<dbReference type="Gene3D" id="3.30.565.10">
    <property type="entry name" value="Histidine kinase-like ATPase, C-terminal domain"/>
    <property type="match status" value="1"/>
</dbReference>
<dbReference type="Pfam" id="PF00512">
    <property type="entry name" value="HisKA"/>
    <property type="match status" value="1"/>
</dbReference>
<dbReference type="SUPFAM" id="SSF47384">
    <property type="entry name" value="Homodimeric domain of signal transducing histidine kinase"/>
    <property type="match status" value="1"/>
</dbReference>
<dbReference type="PROSITE" id="PS50109">
    <property type="entry name" value="HIS_KIN"/>
    <property type="match status" value="1"/>
</dbReference>
<dbReference type="Gene3D" id="1.10.287.130">
    <property type="match status" value="1"/>
</dbReference>
<dbReference type="InterPro" id="IPR003661">
    <property type="entry name" value="HisK_dim/P_dom"/>
</dbReference>
<comment type="subcellular location">
    <subcellularLocation>
        <location evidence="2">Membrane</location>
    </subcellularLocation>
</comment>
<dbReference type="SUPFAM" id="SSF55874">
    <property type="entry name" value="ATPase domain of HSP90 chaperone/DNA topoisomerase II/histidine kinase"/>
    <property type="match status" value="1"/>
</dbReference>
<evidence type="ECO:0000313" key="10">
    <source>
        <dbReference type="Proteomes" id="UP000509791"/>
    </source>
</evidence>
<dbReference type="Proteomes" id="UP000509791">
    <property type="component" value="Chromosome"/>
</dbReference>
<gene>
    <name evidence="9" type="ORF">STHERMO_0107</name>
</gene>
<dbReference type="GO" id="GO:0004721">
    <property type="term" value="F:phosphoprotein phosphatase activity"/>
    <property type="evidence" value="ECO:0007669"/>
    <property type="project" value="TreeGrafter"/>
</dbReference>
<feature type="domain" description="Histidine kinase" evidence="8">
    <location>
        <begin position="88"/>
        <end position="302"/>
    </location>
</feature>
<keyword evidence="6 9" id="KW-0418">Kinase</keyword>
<dbReference type="PRINTS" id="PR00344">
    <property type="entry name" value="BCTRLSENSOR"/>
</dbReference>
<evidence type="ECO:0000256" key="2">
    <source>
        <dbReference type="ARBA" id="ARBA00004370"/>
    </source>
</evidence>
<dbReference type="AlphaFoldDB" id="A0A8D6U8T3"/>
<comment type="catalytic activity">
    <reaction evidence="1">
        <text>ATP + protein L-histidine = ADP + protein N-phospho-L-histidine.</text>
        <dbReference type="EC" id="2.7.13.3"/>
    </reaction>
</comment>
<reference evidence="9 10" key="1">
    <citation type="submission" date="2020-06" db="EMBL/GenBank/DDBJ databases">
        <authorList>
            <person name="Chuat V."/>
        </authorList>
    </citation>
    <scope>NUCLEOTIDE SEQUENCE [LARGE SCALE GENOMIC DNA]</scope>
    <source>
        <strain evidence="9">STH_CIRM_998</strain>
    </source>
</reference>
<evidence type="ECO:0000313" key="9">
    <source>
        <dbReference type="EMBL" id="CAD0150678.1"/>
    </source>
</evidence>
<dbReference type="InterPro" id="IPR050351">
    <property type="entry name" value="BphY/WalK/GraS-like"/>
</dbReference>
<dbReference type="GO" id="GO:0000155">
    <property type="term" value="F:phosphorelay sensor kinase activity"/>
    <property type="evidence" value="ECO:0007669"/>
    <property type="project" value="InterPro"/>
</dbReference>
<accession>A0A8D6U8T3</accession>
<sequence>MIWIAIVLLCVVTISQFIYIRSNKKKIRDISYVLDDVVNGNLDRRLLANEETVISDLVYKMNEIIIHDKNKLIETEKSEKAYKELVTSLSHDIRTPLASLVGYLEVLESDSCSPEEQKNFLMVSKTKALNLSEYIQALFEWLKLESGEWIYHYESENICELTRIILADWIIKLEKNKIDFHFDIPEDSIFVVMDKNAFQRIVNNLLSNMLKHSGASLLTVTLTHSTSEIFIMISDNGVGIAEQDLPFIFDRLYKCDTSRTNNSNGLGLAIVKELLTALGGEISAKSTLNDGASFLLKLPYKHK</sequence>
<evidence type="ECO:0000256" key="3">
    <source>
        <dbReference type="ARBA" id="ARBA00012438"/>
    </source>
</evidence>
<dbReference type="InterPro" id="IPR036097">
    <property type="entry name" value="HisK_dim/P_sf"/>
</dbReference>
<dbReference type="EMBL" id="LR822027">
    <property type="protein sequence ID" value="CAD0150678.1"/>
    <property type="molecule type" value="Genomic_DNA"/>
</dbReference>
<dbReference type="InterPro" id="IPR003594">
    <property type="entry name" value="HATPase_dom"/>
</dbReference>
<evidence type="ECO:0000256" key="1">
    <source>
        <dbReference type="ARBA" id="ARBA00000085"/>
    </source>
</evidence>
<dbReference type="SMART" id="SM00388">
    <property type="entry name" value="HisKA"/>
    <property type="match status" value="1"/>
</dbReference>
<dbReference type="FunFam" id="3.30.565.10:FF:000006">
    <property type="entry name" value="Sensor histidine kinase WalK"/>
    <property type="match status" value="1"/>
</dbReference>
<evidence type="ECO:0000256" key="6">
    <source>
        <dbReference type="ARBA" id="ARBA00022777"/>
    </source>
</evidence>
<dbReference type="SMART" id="SM00387">
    <property type="entry name" value="HATPase_c"/>
    <property type="match status" value="1"/>
</dbReference>
<dbReference type="InterPro" id="IPR036890">
    <property type="entry name" value="HATPase_C_sf"/>
</dbReference>
<name>A0A8D6U8T3_STRTR</name>
<dbReference type="GO" id="GO:0005886">
    <property type="term" value="C:plasma membrane"/>
    <property type="evidence" value="ECO:0007669"/>
    <property type="project" value="TreeGrafter"/>
</dbReference>
<evidence type="ECO:0000256" key="7">
    <source>
        <dbReference type="ARBA" id="ARBA00023012"/>
    </source>
</evidence>
<evidence type="ECO:0000259" key="8">
    <source>
        <dbReference type="PROSITE" id="PS50109"/>
    </source>
</evidence>
<keyword evidence="5 9" id="KW-0808">Transferase</keyword>
<dbReference type="RefSeq" id="WP_179972517.1">
    <property type="nucleotide sequence ID" value="NZ_CP125765.1"/>
</dbReference>
<proteinExistence type="predicted"/>
<evidence type="ECO:0000256" key="5">
    <source>
        <dbReference type="ARBA" id="ARBA00022679"/>
    </source>
</evidence>
<dbReference type="PANTHER" id="PTHR45453:SF1">
    <property type="entry name" value="PHOSPHATE REGULON SENSOR PROTEIN PHOR"/>
    <property type="match status" value="1"/>
</dbReference>
<dbReference type="InterPro" id="IPR005467">
    <property type="entry name" value="His_kinase_dom"/>
</dbReference>
<keyword evidence="7" id="KW-0902">Two-component regulatory system</keyword>
<organism evidence="9 10">
    <name type="scientific">Streptococcus thermophilus</name>
    <dbReference type="NCBI Taxonomy" id="1308"/>
    <lineage>
        <taxon>Bacteria</taxon>
        <taxon>Bacillati</taxon>
        <taxon>Bacillota</taxon>
        <taxon>Bacilli</taxon>
        <taxon>Lactobacillales</taxon>
        <taxon>Streptococcaceae</taxon>
        <taxon>Streptococcus</taxon>
    </lineage>
</organism>
<keyword evidence="4" id="KW-0597">Phosphoprotein</keyword>
<evidence type="ECO:0000256" key="4">
    <source>
        <dbReference type="ARBA" id="ARBA00022553"/>
    </source>
</evidence>
<dbReference type="InterPro" id="IPR004358">
    <property type="entry name" value="Sig_transdc_His_kin-like_C"/>
</dbReference>
<protein>
    <recommendedName>
        <fullName evidence="3">histidine kinase</fullName>
        <ecNumber evidence="3">2.7.13.3</ecNumber>
    </recommendedName>
</protein>
<dbReference type="EC" id="2.7.13.3" evidence="3"/>